<evidence type="ECO:0000256" key="1">
    <source>
        <dbReference type="RuleBase" id="RU365090"/>
    </source>
</evidence>
<dbReference type="GO" id="GO:0046872">
    <property type="term" value="F:metal ion binding"/>
    <property type="evidence" value="ECO:0007669"/>
    <property type="project" value="UniProtKB-UniRule"/>
</dbReference>
<keyword evidence="1" id="KW-0500">Molybdenum</keyword>
<keyword evidence="1" id="KW-0460">Magnesium</keyword>
<evidence type="ECO:0000313" key="3">
    <source>
        <dbReference type="EMBL" id="ADG83073.1"/>
    </source>
</evidence>
<dbReference type="GO" id="GO:0061599">
    <property type="term" value="F:molybdopterin molybdotransferase activity"/>
    <property type="evidence" value="ECO:0007669"/>
    <property type="project" value="UniProtKB-UniRule"/>
</dbReference>
<feature type="domain" description="MoaB/Mog" evidence="2">
    <location>
        <begin position="178"/>
        <end position="310"/>
    </location>
</feature>
<dbReference type="Proteomes" id="UP000002377">
    <property type="component" value="Chromosome"/>
</dbReference>
<dbReference type="CDD" id="cd03522">
    <property type="entry name" value="MoeA_like"/>
    <property type="match status" value="1"/>
</dbReference>
<reference evidence="3 4" key="1">
    <citation type="submission" date="2010-05" db="EMBL/GenBank/DDBJ databases">
        <title>Complete sequence of Thermincola sp. JR.</title>
        <authorList>
            <consortium name="US DOE Joint Genome Institute"/>
            <person name="Lucas S."/>
            <person name="Copeland A."/>
            <person name="Lapidus A."/>
            <person name="Cheng J.-F."/>
            <person name="Bruce D."/>
            <person name="Goodwin L."/>
            <person name="Pitluck S."/>
            <person name="Chertkov O."/>
            <person name="Detter J.C."/>
            <person name="Han C."/>
            <person name="Tapia R."/>
            <person name="Land M."/>
            <person name="Hauser L."/>
            <person name="Kyrpides N."/>
            <person name="Mikhailova N."/>
            <person name="Hazen T.C."/>
            <person name="Woyke T."/>
        </authorList>
    </citation>
    <scope>NUCLEOTIDE SEQUENCE [LARGE SCALE GENOMIC DNA]</scope>
    <source>
        <strain evidence="3 4">JR</strain>
    </source>
</reference>
<dbReference type="eggNOG" id="COG0303">
    <property type="taxonomic scope" value="Bacteria"/>
</dbReference>
<dbReference type="KEGG" id="tjr:TherJR_2230"/>
<keyword evidence="1" id="KW-0501">Molybdenum cofactor biosynthesis</keyword>
<proteinExistence type="inferred from homology"/>
<dbReference type="OrthoDB" id="9767940at2"/>
<protein>
    <recommendedName>
        <fullName evidence="1">Molybdopterin molybdenumtransferase</fullName>
        <ecNumber evidence="1">2.10.1.1</ecNumber>
    </recommendedName>
</protein>
<keyword evidence="1" id="KW-0808">Transferase</keyword>
<comment type="similarity">
    <text evidence="1">Belongs to the MoeA family.</text>
</comment>
<gene>
    <name evidence="3" type="ordered locus">TherJR_2230</name>
</gene>
<dbReference type="PANTHER" id="PTHR10192">
    <property type="entry name" value="MOLYBDOPTERIN BIOSYNTHESIS PROTEIN"/>
    <property type="match status" value="1"/>
</dbReference>
<dbReference type="SUPFAM" id="SSF53218">
    <property type="entry name" value="Molybdenum cofactor biosynthesis proteins"/>
    <property type="match status" value="1"/>
</dbReference>
<dbReference type="Pfam" id="PF00994">
    <property type="entry name" value="MoCF_biosynth"/>
    <property type="match status" value="1"/>
</dbReference>
<organism evidence="3 4">
    <name type="scientific">Thermincola potens (strain JR)</name>
    <dbReference type="NCBI Taxonomy" id="635013"/>
    <lineage>
        <taxon>Bacteria</taxon>
        <taxon>Bacillati</taxon>
        <taxon>Bacillota</taxon>
        <taxon>Clostridia</taxon>
        <taxon>Eubacteriales</taxon>
        <taxon>Thermincolaceae</taxon>
        <taxon>Thermincola</taxon>
    </lineage>
</organism>
<dbReference type="RefSeq" id="WP_013121073.1">
    <property type="nucleotide sequence ID" value="NC_014152.1"/>
</dbReference>
<dbReference type="InterPro" id="IPR001453">
    <property type="entry name" value="MoaB/Mog_dom"/>
</dbReference>
<keyword evidence="4" id="KW-1185">Reference proteome</keyword>
<comment type="cofactor">
    <cofactor evidence="1">
        <name>Mg(2+)</name>
        <dbReference type="ChEBI" id="CHEBI:18420"/>
    </cofactor>
</comment>
<comment type="function">
    <text evidence="1">Catalyzes the insertion of molybdate into adenylated molybdopterin with the concomitant release of AMP.</text>
</comment>
<dbReference type="PANTHER" id="PTHR10192:SF28">
    <property type="entry name" value="MOLYBDOPTERIN MOLYBDENUMTRANSFERASE"/>
    <property type="match status" value="1"/>
</dbReference>
<comment type="catalytic activity">
    <reaction evidence="1">
        <text>adenylyl-molybdopterin + molybdate = Mo-molybdopterin + AMP + H(+)</text>
        <dbReference type="Rhea" id="RHEA:35047"/>
        <dbReference type="ChEBI" id="CHEBI:15378"/>
        <dbReference type="ChEBI" id="CHEBI:36264"/>
        <dbReference type="ChEBI" id="CHEBI:62727"/>
        <dbReference type="ChEBI" id="CHEBI:71302"/>
        <dbReference type="ChEBI" id="CHEBI:456215"/>
    </reaction>
</comment>
<sequence length="345" mass="36979">MSLKKVIVENSVGMVLAHDITQIIPGVKKGPLFRKGYIVTEKDIPQLLTLGKEHLYVWEQQSGWIHEDEAANRLANAATGESSNFEISSPKEGRVNIASTVNGLLKIDTERLTSLNSLGGLVMVTVHTNRPVQKGEIVAGTRVIPLIIEEEKIIAAEKLCSANEPLIKILPYRLRHAGMIITGSEVKKGRIKDGFGPVVKEKLAVFGVDVVVSTYVEDDCGKISKAIQSTLAQSVDMVVVTGGMSVDPDDVTPSAIKATGADIVSYGAPVLPGSMFMLAYLDNRPIMGLPGCVMYNGVTVFDLILPRILAGERISARELAVLGHGGLCLNCPVCHYPNCALGKGI</sequence>
<dbReference type="EC" id="2.10.1.1" evidence="1"/>
<dbReference type="EMBL" id="CP002028">
    <property type="protein sequence ID" value="ADG83073.1"/>
    <property type="molecule type" value="Genomic_DNA"/>
</dbReference>
<dbReference type="HOGENOM" id="CLU_068847_1_0_9"/>
<name>D5X9G9_THEPJ</name>
<dbReference type="UniPathway" id="UPA00344"/>
<dbReference type="GO" id="GO:0006777">
    <property type="term" value="P:Mo-molybdopterin cofactor biosynthetic process"/>
    <property type="evidence" value="ECO:0007669"/>
    <property type="project" value="UniProtKB-UniRule"/>
</dbReference>
<dbReference type="Gene3D" id="3.40.980.10">
    <property type="entry name" value="MoaB/Mog-like domain"/>
    <property type="match status" value="1"/>
</dbReference>
<keyword evidence="1" id="KW-0479">Metal-binding</keyword>
<dbReference type="InterPro" id="IPR036425">
    <property type="entry name" value="MoaB/Mog-like_dom_sf"/>
</dbReference>
<accession>D5X9G9</accession>
<evidence type="ECO:0000259" key="2">
    <source>
        <dbReference type="SMART" id="SM00852"/>
    </source>
</evidence>
<comment type="pathway">
    <text evidence="1">Cofactor biosynthesis; molybdopterin biosynthesis.</text>
</comment>
<dbReference type="STRING" id="635013.TherJR_2230"/>
<dbReference type="InterPro" id="IPR038987">
    <property type="entry name" value="MoeA-like"/>
</dbReference>
<dbReference type="GO" id="GO:0005829">
    <property type="term" value="C:cytosol"/>
    <property type="evidence" value="ECO:0007669"/>
    <property type="project" value="TreeGrafter"/>
</dbReference>
<evidence type="ECO:0000313" key="4">
    <source>
        <dbReference type="Proteomes" id="UP000002377"/>
    </source>
</evidence>
<dbReference type="AlphaFoldDB" id="D5X9G9"/>
<dbReference type="SMART" id="SM00852">
    <property type="entry name" value="MoCF_biosynth"/>
    <property type="match status" value="1"/>
</dbReference>